<comment type="similarity">
    <text evidence="6">Belongs to the major facilitator superfamily. CAR1 family.</text>
</comment>
<evidence type="ECO:0000256" key="2">
    <source>
        <dbReference type="ARBA" id="ARBA00022448"/>
    </source>
</evidence>
<dbReference type="PROSITE" id="PS50850">
    <property type="entry name" value="MFS"/>
    <property type="match status" value="1"/>
</dbReference>
<dbReference type="JaponicusDB" id="SJAG_05178"/>
<keyword evidence="4 7" id="KW-1133">Transmembrane helix</keyword>
<dbReference type="GO" id="GO:0022857">
    <property type="term" value="F:transmembrane transporter activity"/>
    <property type="evidence" value="ECO:0000318"/>
    <property type="project" value="GO_Central"/>
</dbReference>
<evidence type="ECO:0000256" key="6">
    <source>
        <dbReference type="ARBA" id="ARBA00038347"/>
    </source>
</evidence>
<evidence type="ECO:0000256" key="7">
    <source>
        <dbReference type="SAM" id="Phobius"/>
    </source>
</evidence>
<dbReference type="PANTHER" id="PTHR23502:SF189">
    <property type="entry name" value="MEMBRANE TRANSPORTER"/>
    <property type="match status" value="1"/>
</dbReference>
<proteinExistence type="inferred from homology"/>
<dbReference type="AlphaFoldDB" id="B6JV01"/>
<dbReference type="Proteomes" id="UP000001744">
    <property type="component" value="Unassembled WGS sequence"/>
</dbReference>
<reference evidence="9 10" key="1">
    <citation type="journal article" date="2011" name="Science">
        <title>Comparative functional genomics of the fission yeasts.</title>
        <authorList>
            <person name="Rhind N."/>
            <person name="Chen Z."/>
            <person name="Yassour M."/>
            <person name="Thompson D.A."/>
            <person name="Haas B.J."/>
            <person name="Habib N."/>
            <person name="Wapinski I."/>
            <person name="Roy S."/>
            <person name="Lin M.F."/>
            <person name="Heiman D.I."/>
            <person name="Young S.K."/>
            <person name="Furuya K."/>
            <person name="Guo Y."/>
            <person name="Pidoux A."/>
            <person name="Chen H.M."/>
            <person name="Robbertse B."/>
            <person name="Goldberg J.M."/>
            <person name="Aoki K."/>
            <person name="Bayne E.H."/>
            <person name="Berlin A.M."/>
            <person name="Desjardins C.A."/>
            <person name="Dobbs E."/>
            <person name="Dukaj L."/>
            <person name="Fan L."/>
            <person name="FitzGerald M.G."/>
            <person name="French C."/>
            <person name="Gujja S."/>
            <person name="Hansen K."/>
            <person name="Keifenheim D."/>
            <person name="Levin J.Z."/>
            <person name="Mosher R.A."/>
            <person name="Mueller C.A."/>
            <person name="Pfiffner J."/>
            <person name="Priest M."/>
            <person name="Russ C."/>
            <person name="Smialowska A."/>
            <person name="Swoboda P."/>
            <person name="Sykes S.M."/>
            <person name="Vaughn M."/>
            <person name="Vengrova S."/>
            <person name="Yoder R."/>
            <person name="Zeng Q."/>
            <person name="Allshire R."/>
            <person name="Baulcombe D."/>
            <person name="Birren B.W."/>
            <person name="Brown W."/>
            <person name="Ekwall K."/>
            <person name="Kellis M."/>
            <person name="Leatherwood J."/>
            <person name="Levin H."/>
            <person name="Margalit H."/>
            <person name="Martienssen R."/>
            <person name="Nieduszynski C.A."/>
            <person name="Spatafora J.W."/>
            <person name="Friedman N."/>
            <person name="Dalgaard J.Z."/>
            <person name="Baumann P."/>
            <person name="Niki H."/>
            <person name="Regev A."/>
            <person name="Nusbaum C."/>
        </authorList>
    </citation>
    <scope>NUCLEOTIDE SEQUENCE [LARGE SCALE GENOMIC DNA]</scope>
    <source>
        <strain evidence="10">yFS275 / FY16936</strain>
    </source>
</reference>
<dbReference type="GeneID" id="7049666"/>
<dbReference type="Gene3D" id="1.20.1250.20">
    <property type="entry name" value="MFS general substrate transporter like domains"/>
    <property type="match status" value="1"/>
</dbReference>
<comment type="subcellular location">
    <subcellularLocation>
        <location evidence="1">Membrane</location>
        <topology evidence="1">Multi-pass membrane protein</topology>
    </subcellularLocation>
</comment>
<sequence length="220" mass="24537">MNDMFTKIERGKYIGYYLLGVTCGPTLAPVISGFISSTGKWRWVFWLLLILSAIVTVFSFLFLKETYKPVLEQKNKNASSAIENSGNANVPKEGEAERKPIVRILVDALTRPLLILITRPIAICIALIQSMISGVLYLFFTGIPAIWEGEYHFPIQKAGLTYLGLLVGMLFSLFAVKLFDKLGYGRGFSLLGFCTIGLSGILPILYIFGERLRRIGTQKN</sequence>
<dbReference type="HOGENOM" id="CLU_1256692_0_0_1"/>
<dbReference type="GO" id="GO:0055085">
    <property type="term" value="P:transmembrane transport"/>
    <property type="evidence" value="ECO:0000318"/>
    <property type="project" value="GO_Central"/>
</dbReference>
<keyword evidence="5 7" id="KW-0472">Membrane</keyword>
<feature type="transmembrane region" description="Helical" evidence="7">
    <location>
        <begin position="14"/>
        <end position="37"/>
    </location>
</feature>
<evidence type="ECO:0000256" key="1">
    <source>
        <dbReference type="ARBA" id="ARBA00004141"/>
    </source>
</evidence>
<dbReference type="EMBL" id="KE651166">
    <property type="protein sequence ID" value="EEB05105.1"/>
    <property type="molecule type" value="Genomic_DNA"/>
</dbReference>
<evidence type="ECO:0000256" key="3">
    <source>
        <dbReference type="ARBA" id="ARBA00022692"/>
    </source>
</evidence>
<name>B6JV01_SCHJY</name>
<dbReference type="OrthoDB" id="5296287at2759"/>
<feature type="transmembrane region" description="Helical" evidence="7">
    <location>
        <begin position="121"/>
        <end position="147"/>
    </location>
</feature>
<dbReference type="RefSeq" id="XP_002171398.1">
    <property type="nucleotide sequence ID" value="XM_002171362.2"/>
</dbReference>
<dbReference type="VEuPathDB" id="FungiDB:SJAG_05178"/>
<evidence type="ECO:0000259" key="8">
    <source>
        <dbReference type="PROSITE" id="PS50850"/>
    </source>
</evidence>
<evidence type="ECO:0000256" key="4">
    <source>
        <dbReference type="ARBA" id="ARBA00022989"/>
    </source>
</evidence>
<organism evidence="9 10">
    <name type="scientific">Schizosaccharomyces japonicus (strain yFS275 / FY16936)</name>
    <name type="common">Fission yeast</name>
    <dbReference type="NCBI Taxonomy" id="402676"/>
    <lineage>
        <taxon>Eukaryota</taxon>
        <taxon>Fungi</taxon>
        <taxon>Dikarya</taxon>
        <taxon>Ascomycota</taxon>
        <taxon>Taphrinomycotina</taxon>
        <taxon>Schizosaccharomycetes</taxon>
        <taxon>Schizosaccharomycetales</taxon>
        <taxon>Schizosaccharomycetaceae</taxon>
        <taxon>Schizosaccharomyces</taxon>
    </lineage>
</organism>
<evidence type="ECO:0000313" key="9">
    <source>
        <dbReference type="EMBL" id="EEB05105.1"/>
    </source>
</evidence>
<accession>B6JV01</accession>
<dbReference type="GO" id="GO:0005886">
    <property type="term" value="C:plasma membrane"/>
    <property type="evidence" value="ECO:0000318"/>
    <property type="project" value="GO_Central"/>
</dbReference>
<keyword evidence="3 7" id="KW-0812">Transmembrane</keyword>
<dbReference type="InterPro" id="IPR036259">
    <property type="entry name" value="MFS_trans_sf"/>
</dbReference>
<feature type="transmembrane region" description="Helical" evidence="7">
    <location>
        <begin position="188"/>
        <end position="208"/>
    </location>
</feature>
<dbReference type="STRING" id="402676.B6JV01"/>
<dbReference type="Pfam" id="PF07690">
    <property type="entry name" value="MFS_1"/>
    <property type="match status" value="1"/>
</dbReference>
<protein>
    <submittedName>
        <fullName evidence="9">Membrane transporter</fullName>
    </submittedName>
</protein>
<feature type="domain" description="Major facilitator superfamily (MFS) profile" evidence="8">
    <location>
        <begin position="1"/>
        <end position="220"/>
    </location>
</feature>
<keyword evidence="2" id="KW-0813">Transport</keyword>
<feature type="transmembrane region" description="Helical" evidence="7">
    <location>
        <begin position="43"/>
        <end position="63"/>
    </location>
</feature>
<dbReference type="OMA" id="RWASWIT"/>
<gene>
    <name evidence="9" type="ORF">SJAG_05178</name>
</gene>
<dbReference type="SUPFAM" id="SSF103473">
    <property type="entry name" value="MFS general substrate transporter"/>
    <property type="match status" value="1"/>
</dbReference>
<dbReference type="PANTHER" id="PTHR23502">
    <property type="entry name" value="MAJOR FACILITATOR SUPERFAMILY"/>
    <property type="match status" value="1"/>
</dbReference>
<evidence type="ECO:0000313" key="10">
    <source>
        <dbReference type="Proteomes" id="UP000001744"/>
    </source>
</evidence>
<dbReference type="InterPro" id="IPR020846">
    <property type="entry name" value="MFS_dom"/>
</dbReference>
<keyword evidence="10" id="KW-1185">Reference proteome</keyword>
<feature type="transmembrane region" description="Helical" evidence="7">
    <location>
        <begin position="159"/>
        <end position="176"/>
    </location>
</feature>
<evidence type="ECO:0000256" key="5">
    <source>
        <dbReference type="ARBA" id="ARBA00023136"/>
    </source>
</evidence>
<dbReference type="eggNOG" id="KOG0255">
    <property type="taxonomic scope" value="Eukaryota"/>
</dbReference>
<dbReference type="InterPro" id="IPR011701">
    <property type="entry name" value="MFS"/>
</dbReference>